<keyword evidence="1 6" id="KW-0963">Cytoplasm</keyword>
<evidence type="ECO:0000256" key="6">
    <source>
        <dbReference type="HAMAP-Rule" id="MF_00031"/>
    </source>
</evidence>
<dbReference type="InterPro" id="IPR013849">
    <property type="entry name" value="DNA_helicase_Holl-junc_RuvA_I"/>
</dbReference>
<dbReference type="InterPro" id="IPR000085">
    <property type="entry name" value="RuvA"/>
</dbReference>
<dbReference type="Proteomes" id="UP000808337">
    <property type="component" value="Unassembled WGS sequence"/>
</dbReference>
<dbReference type="CDD" id="cd14332">
    <property type="entry name" value="UBA_RuvA_C"/>
    <property type="match status" value="1"/>
</dbReference>
<dbReference type="GO" id="GO:0006281">
    <property type="term" value="P:DNA repair"/>
    <property type="evidence" value="ECO:0007669"/>
    <property type="project" value="UniProtKB-UniRule"/>
</dbReference>
<dbReference type="AlphaFoldDB" id="A0A9D7XRE4"/>
<evidence type="ECO:0000313" key="8">
    <source>
        <dbReference type="EMBL" id="MBK9985060.1"/>
    </source>
</evidence>
<gene>
    <name evidence="6 8" type="primary">ruvA</name>
    <name evidence="8" type="ORF">IPP15_22325</name>
</gene>
<dbReference type="Gene3D" id="1.10.150.20">
    <property type="entry name" value="5' to 3' exonuclease, C-terminal subdomain"/>
    <property type="match status" value="1"/>
</dbReference>
<dbReference type="GO" id="GO:0000400">
    <property type="term" value="F:four-way junction DNA binding"/>
    <property type="evidence" value="ECO:0007669"/>
    <property type="project" value="UniProtKB-UniRule"/>
</dbReference>
<dbReference type="GO" id="GO:0009379">
    <property type="term" value="C:Holliday junction helicase complex"/>
    <property type="evidence" value="ECO:0007669"/>
    <property type="project" value="InterPro"/>
</dbReference>
<dbReference type="InterPro" id="IPR010994">
    <property type="entry name" value="RuvA_2-like"/>
</dbReference>
<keyword evidence="5 6" id="KW-0234">DNA repair</keyword>
<comment type="caution">
    <text evidence="8">The sequence shown here is derived from an EMBL/GenBank/DDBJ whole genome shotgun (WGS) entry which is preliminary data.</text>
</comment>
<dbReference type="NCBIfam" id="TIGR00084">
    <property type="entry name" value="ruvA"/>
    <property type="match status" value="1"/>
</dbReference>
<evidence type="ECO:0000256" key="5">
    <source>
        <dbReference type="ARBA" id="ARBA00023204"/>
    </source>
</evidence>
<comment type="subunit">
    <text evidence="6">Homotetramer. Forms an RuvA(8)-RuvB(12)-Holliday junction (HJ) complex. HJ DNA is sandwiched between 2 RuvA tetramers; dsDNA enters through RuvA and exits via RuvB. An RuvB hexamer assembles on each DNA strand where it exits the tetramer. Each RuvB hexamer is contacted by two RuvA subunits (via domain III) on 2 adjacent RuvB subunits; this complex drives branch migration. In the full resolvosome a probable DNA-RuvA(4)-RuvB(12)-RuvC(2) complex forms which resolves the HJ.</text>
</comment>
<dbReference type="GO" id="GO:0048476">
    <property type="term" value="C:Holliday junction resolvase complex"/>
    <property type="evidence" value="ECO:0007669"/>
    <property type="project" value="UniProtKB-UniRule"/>
</dbReference>
<evidence type="ECO:0000256" key="4">
    <source>
        <dbReference type="ARBA" id="ARBA00023172"/>
    </source>
</evidence>
<evidence type="ECO:0000313" key="9">
    <source>
        <dbReference type="Proteomes" id="UP000808337"/>
    </source>
</evidence>
<dbReference type="HAMAP" id="MF_00031">
    <property type="entry name" value="DNA_HJ_migration_RuvA"/>
    <property type="match status" value="1"/>
</dbReference>
<dbReference type="SMART" id="SM00278">
    <property type="entry name" value="HhH1"/>
    <property type="match status" value="2"/>
</dbReference>
<keyword evidence="2 6" id="KW-0227">DNA damage</keyword>
<comment type="caution">
    <text evidence="6">Lacks conserved residue(s) required for the propagation of feature annotation.</text>
</comment>
<dbReference type="SUPFAM" id="SSF50249">
    <property type="entry name" value="Nucleic acid-binding proteins"/>
    <property type="match status" value="1"/>
</dbReference>
<dbReference type="GO" id="GO:0005524">
    <property type="term" value="F:ATP binding"/>
    <property type="evidence" value="ECO:0007669"/>
    <property type="project" value="InterPro"/>
</dbReference>
<evidence type="ECO:0000259" key="7">
    <source>
        <dbReference type="SMART" id="SM00278"/>
    </source>
</evidence>
<name>A0A9D7XRE4_9BACT</name>
<comment type="domain">
    <text evidence="6">Has three domains with a flexible linker between the domains II and III and assumes an 'L' shape. Domain III is highly mobile and contacts RuvB.</text>
</comment>
<dbReference type="Gene3D" id="1.10.8.10">
    <property type="entry name" value="DNA helicase RuvA subunit, C-terminal domain"/>
    <property type="match status" value="1"/>
</dbReference>
<dbReference type="InterPro" id="IPR036267">
    <property type="entry name" value="RuvA_C_sf"/>
</dbReference>
<organism evidence="8 9">
    <name type="scientific">Candidatus Opimibacter skivensis</name>
    <dbReference type="NCBI Taxonomy" id="2982028"/>
    <lineage>
        <taxon>Bacteria</taxon>
        <taxon>Pseudomonadati</taxon>
        <taxon>Bacteroidota</taxon>
        <taxon>Saprospiria</taxon>
        <taxon>Saprospirales</taxon>
        <taxon>Saprospiraceae</taxon>
        <taxon>Candidatus Opimibacter</taxon>
    </lineage>
</organism>
<dbReference type="SUPFAM" id="SSF46929">
    <property type="entry name" value="DNA helicase RuvA subunit, C-terminal domain"/>
    <property type="match status" value="1"/>
</dbReference>
<sequence length="198" mass="22144">MYEYIQGKVVSRHPTHVVVETGGIGYFLHITLQSYDQIREGIEQKIYTWLQVREDVQQLWGFMEPAEREVFLHLISISGIGPNTARLILSGMTPEECRQAILTDNEIAFKQVKGVGPKTAKRVIIELKDKMLKTAGDQLIIKAGGSKHQAMAEALSALITLGFIKSHAEKALNQITKEEGFDLPTETLVRMALRLLSA</sequence>
<proteinExistence type="inferred from homology"/>
<dbReference type="Pfam" id="PF01330">
    <property type="entry name" value="RuvA_N"/>
    <property type="match status" value="1"/>
</dbReference>
<accession>A0A9D7XRE4</accession>
<dbReference type="InterPro" id="IPR011114">
    <property type="entry name" value="RuvA_C"/>
</dbReference>
<dbReference type="GO" id="GO:0005737">
    <property type="term" value="C:cytoplasm"/>
    <property type="evidence" value="ECO:0007669"/>
    <property type="project" value="UniProtKB-SubCell"/>
</dbReference>
<dbReference type="EMBL" id="JADKGY010000032">
    <property type="protein sequence ID" value="MBK9985060.1"/>
    <property type="molecule type" value="Genomic_DNA"/>
</dbReference>
<comment type="subcellular location">
    <subcellularLocation>
        <location evidence="6">Cytoplasm</location>
    </subcellularLocation>
</comment>
<feature type="domain" description="Helix-hairpin-helix DNA-binding motif class 1" evidence="7">
    <location>
        <begin position="72"/>
        <end position="91"/>
    </location>
</feature>
<dbReference type="GO" id="GO:0009378">
    <property type="term" value="F:four-way junction helicase activity"/>
    <property type="evidence" value="ECO:0007669"/>
    <property type="project" value="InterPro"/>
</dbReference>
<feature type="region of interest" description="Domain III" evidence="6">
    <location>
        <begin position="146"/>
        <end position="198"/>
    </location>
</feature>
<dbReference type="Pfam" id="PF14520">
    <property type="entry name" value="HHH_5"/>
    <property type="match status" value="1"/>
</dbReference>
<feature type="domain" description="Helix-hairpin-helix DNA-binding motif class 1" evidence="7">
    <location>
        <begin position="107"/>
        <end position="126"/>
    </location>
</feature>
<evidence type="ECO:0000256" key="3">
    <source>
        <dbReference type="ARBA" id="ARBA00023125"/>
    </source>
</evidence>
<reference evidence="8 9" key="1">
    <citation type="submission" date="2020-10" db="EMBL/GenBank/DDBJ databases">
        <title>Connecting structure to function with the recovery of over 1000 high-quality activated sludge metagenome-assembled genomes encoding full-length rRNA genes using long-read sequencing.</title>
        <authorList>
            <person name="Singleton C.M."/>
            <person name="Petriglieri F."/>
            <person name="Kristensen J.M."/>
            <person name="Kirkegaard R.H."/>
            <person name="Michaelsen T.Y."/>
            <person name="Andersen M.H."/>
            <person name="Karst S.M."/>
            <person name="Dueholm M.S."/>
            <person name="Nielsen P.H."/>
            <person name="Albertsen M."/>
        </authorList>
    </citation>
    <scope>NUCLEOTIDE SEQUENCE [LARGE SCALE GENOMIC DNA]</scope>
    <source>
        <strain evidence="8">Ribe_18-Q3-R11-54_MAXAC.273</strain>
    </source>
</reference>
<keyword evidence="4 6" id="KW-0233">DNA recombination</keyword>
<dbReference type="Pfam" id="PF07499">
    <property type="entry name" value="RuvA_C"/>
    <property type="match status" value="1"/>
</dbReference>
<evidence type="ECO:0000256" key="1">
    <source>
        <dbReference type="ARBA" id="ARBA00022490"/>
    </source>
</evidence>
<protein>
    <recommendedName>
        <fullName evidence="6">Holliday junction branch migration complex subunit RuvA</fullName>
    </recommendedName>
</protein>
<dbReference type="GO" id="GO:0006310">
    <property type="term" value="P:DNA recombination"/>
    <property type="evidence" value="ECO:0007669"/>
    <property type="project" value="UniProtKB-UniRule"/>
</dbReference>
<dbReference type="SUPFAM" id="SSF47781">
    <property type="entry name" value="RuvA domain 2-like"/>
    <property type="match status" value="1"/>
</dbReference>
<comment type="function">
    <text evidence="6">The RuvA-RuvB-RuvC complex processes Holliday junction (HJ) DNA during genetic recombination and DNA repair, while the RuvA-RuvB complex plays an important role in the rescue of blocked DNA replication forks via replication fork reversal (RFR). RuvA specifically binds to HJ cruciform DNA, conferring on it an open structure. The RuvB hexamer acts as an ATP-dependent pump, pulling dsDNA into and through the RuvAB complex. HJ branch migration allows RuvC to scan DNA until it finds its consensus sequence, where it cleaves and resolves the cruciform DNA.</text>
</comment>
<evidence type="ECO:0000256" key="2">
    <source>
        <dbReference type="ARBA" id="ARBA00022763"/>
    </source>
</evidence>
<dbReference type="InterPro" id="IPR003583">
    <property type="entry name" value="Hlx-hairpin-Hlx_DNA-bd_motif"/>
</dbReference>
<dbReference type="InterPro" id="IPR012340">
    <property type="entry name" value="NA-bd_OB-fold"/>
</dbReference>
<dbReference type="Gene3D" id="2.40.50.140">
    <property type="entry name" value="Nucleic acid-binding proteins"/>
    <property type="match status" value="1"/>
</dbReference>
<keyword evidence="3 6" id="KW-0238">DNA-binding</keyword>
<comment type="similarity">
    <text evidence="6">Belongs to the RuvA family.</text>
</comment>